<feature type="domain" description="Schlafen AlbA-2" evidence="1">
    <location>
        <begin position="24"/>
        <end position="149"/>
    </location>
</feature>
<dbReference type="RefSeq" id="WP_161019581.1">
    <property type="nucleotide sequence ID" value="NZ_WWCP01000011.1"/>
</dbReference>
<dbReference type="EMBL" id="WWCP01000011">
    <property type="protein sequence ID" value="MYM82640.1"/>
    <property type="molecule type" value="Genomic_DNA"/>
</dbReference>
<dbReference type="Pfam" id="PF04326">
    <property type="entry name" value="SLFN_AlbA_2"/>
    <property type="match status" value="1"/>
</dbReference>
<dbReference type="InterPro" id="IPR007421">
    <property type="entry name" value="Schlafen_AlbA_2_dom"/>
</dbReference>
<gene>
    <name evidence="2" type="ORF">GTP44_11815</name>
</gene>
<protein>
    <recommendedName>
        <fullName evidence="1">Schlafen AlbA-2 domain-containing protein</fullName>
    </recommendedName>
</protein>
<evidence type="ECO:0000313" key="2">
    <source>
        <dbReference type="EMBL" id="MYM82640.1"/>
    </source>
</evidence>
<dbReference type="PANTHER" id="PTHR30595">
    <property type="entry name" value="GLPR-RELATED TRANSCRIPTIONAL REPRESSOR"/>
    <property type="match status" value="1"/>
</dbReference>
<comment type="caution">
    <text evidence="2">The sequence shown here is derived from an EMBL/GenBank/DDBJ whole genome shotgun (WGS) entry which is preliminary data.</text>
</comment>
<evidence type="ECO:0000313" key="3">
    <source>
        <dbReference type="Proteomes" id="UP000474565"/>
    </source>
</evidence>
<evidence type="ECO:0000259" key="1">
    <source>
        <dbReference type="Pfam" id="PF04326"/>
    </source>
</evidence>
<sequence length="393" mass="43977">MLKIEIDAIDEAFLKQLCEEGYSESSTLDFKRQLPSKLEQDKIEIAKDVCAMANADGGYIIYGIDEVDGQATQIIPISESRDPAHRRIIQILDSGIEPRVPGVRIRTIDVTGGYVMAVCVESSYDGPHCVRNNSNRRFVMRNGTTTTEMTFDQIRVGFTRSEILTQHARQFSRERYGKIGSFDSPIKMQTGAYMVLHFMPLVALAGRARIDIHSLYKGGYEQFRLPRDANLTRKINFDGLAIYDGVAESYGYKFIYRRGLIEAVSLAGQVRQISPSRSSGVAILFSKEITQNLRAQVEQFINVAGILEMPGAAVLHCALLNARGYHLQLGNDTNIHNLSEPSGRSEYVLDPVWIESVEQANVDRIVAAILNTLWQGFGRTNCPHYDEAGNYLL</sequence>
<proteinExistence type="predicted"/>
<dbReference type="InterPro" id="IPR038461">
    <property type="entry name" value="Schlafen_AlbA_2_dom_sf"/>
</dbReference>
<dbReference type="Proteomes" id="UP000474565">
    <property type="component" value="Unassembled WGS sequence"/>
</dbReference>
<accession>A0A6L8MHU1</accession>
<dbReference type="Gene3D" id="3.30.950.30">
    <property type="entry name" value="Schlafen, AAA domain"/>
    <property type="match status" value="1"/>
</dbReference>
<reference evidence="2 3" key="1">
    <citation type="submission" date="2019-12" db="EMBL/GenBank/DDBJ databases">
        <title>Novel species isolated from a subtropical stream in China.</title>
        <authorList>
            <person name="Lu H."/>
        </authorList>
    </citation>
    <scope>NUCLEOTIDE SEQUENCE [LARGE SCALE GENOMIC DNA]</scope>
    <source>
        <strain evidence="2 3">FT50W</strain>
    </source>
</reference>
<organism evidence="2 3">
    <name type="scientific">Duganella lactea</name>
    <dbReference type="NCBI Taxonomy" id="2692173"/>
    <lineage>
        <taxon>Bacteria</taxon>
        <taxon>Pseudomonadati</taxon>
        <taxon>Pseudomonadota</taxon>
        <taxon>Betaproteobacteria</taxon>
        <taxon>Burkholderiales</taxon>
        <taxon>Oxalobacteraceae</taxon>
        <taxon>Telluria group</taxon>
        <taxon>Duganella</taxon>
    </lineage>
</organism>
<name>A0A6L8MHU1_9BURK</name>
<dbReference type="PANTHER" id="PTHR30595:SF6">
    <property type="entry name" value="SCHLAFEN ALBA-2 DOMAIN-CONTAINING PROTEIN"/>
    <property type="match status" value="1"/>
</dbReference>
<dbReference type="AlphaFoldDB" id="A0A6L8MHU1"/>